<dbReference type="Gene3D" id="1.10.150.80">
    <property type="entry name" value="HRDC domain"/>
    <property type="match status" value="2"/>
</dbReference>
<dbReference type="InterPro" id="IPR044876">
    <property type="entry name" value="HRDC_dom_sf"/>
</dbReference>
<evidence type="ECO:0000313" key="3">
    <source>
        <dbReference type="EMBL" id="MFF8277184.1"/>
    </source>
</evidence>
<dbReference type="PROSITE" id="PS50967">
    <property type="entry name" value="HRDC"/>
    <property type="match status" value="1"/>
</dbReference>
<dbReference type="Proteomes" id="UP001603013">
    <property type="component" value="Unassembled WGS sequence"/>
</dbReference>
<name>A0ABW6YBI1_9ACTN</name>
<protein>
    <submittedName>
        <fullName evidence="3">Ribonuclease D</fullName>
    </submittedName>
</protein>
<dbReference type="RefSeq" id="WP_391934507.1">
    <property type="nucleotide sequence ID" value="NZ_JBIBSM010000006.1"/>
</dbReference>
<gene>
    <name evidence="3" type="ORF">ACF05T_13915</name>
</gene>
<dbReference type="CDD" id="cd06142">
    <property type="entry name" value="RNaseD_exo"/>
    <property type="match status" value="1"/>
</dbReference>
<dbReference type="InterPro" id="IPR010997">
    <property type="entry name" value="HRDC-like_sf"/>
</dbReference>
<dbReference type="InterPro" id="IPR002121">
    <property type="entry name" value="HRDC_dom"/>
</dbReference>
<dbReference type="SMART" id="SM00474">
    <property type="entry name" value="35EXOc"/>
    <property type="match status" value="1"/>
</dbReference>
<sequence>MTDAQETAADTALRTTGGAPPDDDVPANGLPIPLLEPREGIPPVVASDDALRDVIAAFAAGRGPVAVDAERASGYRYGQRAYLVQLRREGAGTALVDPVGCPDLSGLGEALAGTEWILHAATQDLPCLRDIGMVPTRLFDTELAGRLAGFPRVGLGAMVESVLGYALEKGHSAVDWSTRPLPEPWLRYAALDVELLVDLRDALEKELDRQGKLEWAHQEFDAIAAAPPAPPRKDPWRRTSGMHKVRRRRQMAVVRELWTARDRIAQKRDVSPGKVLSDAAIVEAALAVPANVAALTALPGFGHRMGRRQLEQWQAAVDRAKALPDLELPQPGQPLAGPPPPRAWVDKDPVAAARLSAARTAISALAEELNLPQENLITPDTVRRVCWEPPAEVTAESVADVLAGYGARLWQIELVTPVLVTALTSAKG</sequence>
<feature type="region of interest" description="Disordered" evidence="1">
    <location>
        <begin position="1"/>
        <end position="32"/>
    </location>
</feature>
<dbReference type="SUPFAM" id="SSF47819">
    <property type="entry name" value="HRDC-like"/>
    <property type="match status" value="1"/>
</dbReference>
<dbReference type="InterPro" id="IPR051086">
    <property type="entry name" value="RNase_D-like"/>
</dbReference>
<comment type="caution">
    <text evidence="3">The sequence shown here is derived from an EMBL/GenBank/DDBJ whole genome shotgun (WGS) entry which is preliminary data.</text>
</comment>
<evidence type="ECO:0000256" key="1">
    <source>
        <dbReference type="SAM" id="MobiDB-lite"/>
    </source>
</evidence>
<accession>A0ABW6YBI1</accession>
<keyword evidence="4" id="KW-1185">Reference proteome</keyword>
<dbReference type="InterPro" id="IPR012337">
    <property type="entry name" value="RNaseH-like_sf"/>
</dbReference>
<proteinExistence type="predicted"/>
<dbReference type="Gene3D" id="3.30.420.10">
    <property type="entry name" value="Ribonuclease H-like superfamily/Ribonuclease H"/>
    <property type="match status" value="1"/>
</dbReference>
<feature type="domain" description="HRDC" evidence="2">
    <location>
        <begin position="247"/>
        <end position="327"/>
    </location>
</feature>
<evidence type="ECO:0000313" key="4">
    <source>
        <dbReference type="Proteomes" id="UP001603013"/>
    </source>
</evidence>
<dbReference type="PANTHER" id="PTHR47649:SF1">
    <property type="entry name" value="RIBONUCLEASE D"/>
    <property type="match status" value="1"/>
</dbReference>
<evidence type="ECO:0000259" key="2">
    <source>
        <dbReference type="PROSITE" id="PS50967"/>
    </source>
</evidence>
<dbReference type="Pfam" id="PF00570">
    <property type="entry name" value="HRDC"/>
    <property type="match status" value="1"/>
</dbReference>
<organism evidence="3 4">
    <name type="scientific">Streptomyces lateritius</name>
    <dbReference type="NCBI Taxonomy" id="67313"/>
    <lineage>
        <taxon>Bacteria</taxon>
        <taxon>Bacillati</taxon>
        <taxon>Actinomycetota</taxon>
        <taxon>Actinomycetes</taxon>
        <taxon>Kitasatosporales</taxon>
        <taxon>Streptomycetaceae</taxon>
        <taxon>Streptomyces</taxon>
    </lineage>
</organism>
<dbReference type="PANTHER" id="PTHR47649">
    <property type="entry name" value="RIBONUCLEASE D"/>
    <property type="match status" value="1"/>
</dbReference>
<dbReference type="Pfam" id="PF01612">
    <property type="entry name" value="DNA_pol_A_exo1"/>
    <property type="match status" value="1"/>
</dbReference>
<dbReference type="SUPFAM" id="SSF53098">
    <property type="entry name" value="Ribonuclease H-like"/>
    <property type="match status" value="1"/>
</dbReference>
<dbReference type="EMBL" id="JBIBSM010000006">
    <property type="protein sequence ID" value="MFF8277184.1"/>
    <property type="molecule type" value="Genomic_DNA"/>
</dbReference>
<dbReference type="SMART" id="SM00341">
    <property type="entry name" value="HRDC"/>
    <property type="match status" value="1"/>
</dbReference>
<dbReference type="InterPro" id="IPR041605">
    <property type="entry name" value="Exo_C"/>
</dbReference>
<dbReference type="InterPro" id="IPR002562">
    <property type="entry name" value="3'-5'_exonuclease_dom"/>
</dbReference>
<dbReference type="Pfam" id="PF18305">
    <property type="entry name" value="DNA_pol_A_exoN"/>
    <property type="match status" value="1"/>
</dbReference>
<reference evidence="3 4" key="1">
    <citation type="submission" date="2024-10" db="EMBL/GenBank/DDBJ databases">
        <title>The Natural Products Discovery Center: Release of the First 8490 Sequenced Strains for Exploring Actinobacteria Biosynthetic Diversity.</title>
        <authorList>
            <person name="Kalkreuter E."/>
            <person name="Kautsar S.A."/>
            <person name="Yang D."/>
            <person name="Bader C.D."/>
            <person name="Teijaro C.N."/>
            <person name="Fluegel L."/>
            <person name="Davis C.M."/>
            <person name="Simpson J.R."/>
            <person name="Lauterbach L."/>
            <person name="Steele A.D."/>
            <person name="Gui C."/>
            <person name="Meng S."/>
            <person name="Li G."/>
            <person name="Viehrig K."/>
            <person name="Ye F."/>
            <person name="Su P."/>
            <person name="Kiefer A.F."/>
            <person name="Nichols A."/>
            <person name="Cepeda A.J."/>
            <person name="Yan W."/>
            <person name="Fan B."/>
            <person name="Jiang Y."/>
            <person name="Adhikari A."/>
            <person name="Zheng C.-J."/>
            <person name="Schuster L."/>
            <person name="Cowan T.M."/>
            <person name="Smanski M.J."/>
            <person name="Chevrette M.G."/>
            <person name="De Carvalho L.P.S."/>
            <person name="Shen B."/>
        </authorList>
    </citation>
    <scope>NUCLEOTIDE SEQUENCE [LARGE SCALE GENOMIC DNA]</scope>
    <source>
        <strain evidence="3 4">NPDC015755</strain>
    </source>
</reference>
<dbReference type="InterPro" id="IPR036397">
    <property type="entry name" value="RNaseH_sf"/>
</dbReference>